<reference evidence="1" key="1">
    <citation type="submission" date="2022-10" db="EMBL/GenBank/DDBJ databases">
        <title>Genome Sequence of Xylaria curta.</title>
        <authorList>
            <person name="Buettner E."/>
        </authorList>
    </citation>
    <scope>NUCLEOTIDE SEQUENCE</scope>
    <source>
        <strain evidence="1">Babe10</strain>
    </source>
</reference>
<accession>A0ACC1MHL5</accession>
<organism evidence="1 2">
    <name type="scientific">Xylaria curta</name>
    <dbReference type="NCBI Taxonomy" id="42375"/>
    <lineage>
        <taxon>Eukaryota</taxon>
        <taxon>Fungi</taxon>
        <taxon>Dikarya</taxon>
        <taxon>Ascomycota</taxon>
        <taxon>Pezizomycotina</taxon>
        <taxon>Sordariomycetes</taxon>
        <taxon>Xylariomycetidae</taxon>
        <taxon>Xylariales</taxon>
        <taxon>Xylariaceae</taxon>
        <taxon>Xylaria</taxon>
    </lineage>
</organism>
<keyword evidence="2" id="KW-1185">Reference proteome</keyword>
<evidence type="ECO:0000313" key="1">
    <source>
        <dbReference type="EMBL" id="KAJ2965754.1"/>
    </source>
</evidence>
<comment type="caution">
    <text evidence="1">The sequence shown here is derived from an EMBL/GenBank/DDBJ whole genome shotgun (WGS) entry which is preliminary data.</text>
</comment>
<protein>
    <submittedName>
        <fullName evidence="1">Uncharacterized protein</fullName>
    </submittedName>
</protein>
<evidence type="ECO:0000313" key="2">
    <source>
        <dbReference type="Proteomes" id="UP001143856"/>
    </source>
</evidence>
<dbReference type="EMBL" id="JAPDGR010005452">
    <property type="protein sequence ID" value="KAJ2965754.1"/>
    <property type="molecule type" value="Genomic_DNA"/>
</dbReference>
<sequence>MWAAIEAAEQYAASTKRKRQARDNLLKEQAEKRKRTKPSATGKEQASGDEDEDEAEERNTTAKRQRRTRNLPDILPAEFLTDSSEDEDDETALKKMVKRPQKITFDTAMQVLGAEGKGPRDEVVGSDTGTGY</sequence>
<proteinExistence type="predicted"/>
<name>A0ACC1MHL5_9PEZI</name>
<dbReference type="Proteomes" id="UP001143856">
    <property type="component" value="Unassembled WGS sequence"/>
</dbReference>
<gene>
    <name evidence="1" type="ORF">NUW58_g10826</name>
</gene>